<evidence type="ECO:0008006" key="4">
    <source>
        <dbReference type="Google" id="ProtNLM"/>
    </source>
</evidence>
<evidence type="ECO:0000256" key="1">
    <source>
        <dbReference type="SAM" id="SignalP"/>
    </source>
</evidence>
<dbReference type="RefSeq" id="WP_259095002.1">
    <property type="nucleotide sequence ID" value="NZ_CP130454.1"/>
</dbReference>
<organism evidence="2 3">
    <name type="scientific">Candidatus Fervidibacter sacchari</name>
    <dbReference type="NCBI Taxonomy" id="1448929"/>
    <lineage>
        <taxon>Bacteria</taxon>
        <taxon>Candidatus Fervidibacterota</taxon>
        <taxon>Candidatus Fervidibacter</taxon>
    </lineage>
</organism>
<evidence type="ECO:0000313" key="3">
    <source>
        <dbReference type="Proteomes" id="UP001204798"/>
    </source>
</evidence>
<gene>
    <name evidence="2" type="ORF">M2350_001338</name>
</gene>
<reference evidence="2 3" key="1">
    <citation type="submission" date="2022-08" db="EMBL/GenBank/DDBJ databases">
        <title>Bacterial and archaeal communities from various locations to study Microbial Dark Matter (Phase II).</title>
        <authorList>
            <person name="Stepanauskas R."/>
        </authorList>
    </citation>
    <scope>NUCLEOTIDE SEQUENCE [LARGE SCALE GENOMIC DNA]</scope>
    <source>
        <strain evidence="2 3">PD1</strain>
    </source>
</reference>
<protein>
    <recommendedName>
        <fullName evidence="4">SH3b domain-containing protein</fullName>
    </recommendedName>
</protein>
<feature type="signal peptide" evidence="1">
    <location>
        <begin position="1"/>
        <end position="23"/>
    </location>
</feature>
<proteinExistence type="predicted"/>
<accession>A0ABT2ELW1</accession>
<comment type="caution">
    <text evidence="2">The sequence shown here is derived from an EMBL/GenBank/DDBJ whole genome shotgun (WGS) entry which is preliminary data.</text>
</comment>
<evidence type="ECO:0000313" key="2">
    <source>
        <dbReference type="EMBL" id="MCS3918938.1"/>
    </source>
</evidence>
<dbReference type="Proteomes" id="UP001204798">
    <property type="component" value="Unassembled WGS sequence"/>
</dbReference>
<name>A0ABT2ELW1_9BACT</name>
<feature type="chain" id="PRO_5045170350" description="SH3b domain-containing protein" evidence="1">
    <location>
        <begin position="24"/>
        <end position="234"/>
    </location>
</feature>
<keyword evidence="3" id="KW-1185">Reference proteome</keyword>
<keyword evidence="1" id="KW-0732">Signal</keyword>
<sequence>MDMRSVKALLVCVIVLASSVVSSADEKRLMWNAKVDLNGDGKPETIRLVKLEAGRFRLHINQDTFEGTLGGKVEGFYIADVNKSDKYREVVVYTPGPSDDDEHVFFWFDGKRIHKMGHLMRWLKFLGNGIVLADDWMGFWTITRKYVLTKDRKLVEVPQEFYYVGVTGKVSKPLTLYRTRQTKQVLATLRVGSNAEIILSDGKGWYLVKSENRLLGWAKEESLSESVSNLPFAD</sequence>
<dbReference type="EMBL" id="JANUCP010000002">
    <property type="protein sequence ID" value="MCS3918938.1"/>
    <property type="molecule type" value="Genomic_DNA"/>
</dbReference>